<comment type="subcellular location">
    <subcellularLocation>
        <location evidence="1">Cell membrane</location>
        <topology evidence="1">Multi-pass membrane protein</topology>
    </subcellularLocation>
</comment>
<evidence type="ECO:0000256" key="1">
    <source>
        <dbReference type="ARBA" id="ARBA00004651"/>
    </source>
</evidence>
<evidence type="ECO:0000256" key="5">
    <source>
        <dbReference type="ARBA" id="ARBA00022573"/>
    </source>
</evidence>
<dbReference type="PANTHER" id="PTHR34308:SF1">
    <property type="entry name" value="COBALAMIN BIOSYNTHESIS PROTEIN CBIB"/>
    <property type="match status" value="1"/>
</dbReference>
<comment type="caution">
    <text evidence="10">The sequence shown here is derived from an EMBL/GenBank/DDBJ whole genome shotgun (WGS) entry which is preliminary data.</text>
</comment>
<dbReference type="NCBIfam" id="NF006476">
    <property type="entry name" value="PRK08878.1"/>
    <property type="match status" value="1"/>
</dbReference>
<keyword evidence="6 9" id="KW-0812">Transmembrane</keyword>
<dbReference type="PANTHER" id="PTHR34308">
    <property type="entry name" value="COBALAMIN BIOSYNTHESIS PROTEIN CBIB"/>
    <property type="match status" value="1"/>
</dbReference>
<feature type="transmembrane region" description="Helical" evidence="9">
    <location>
        <begin position="160"/>
        <end position="181"/>
    </location>
</feature>
<keyword evidence="11" id="KW-1185">Reference proteome</keyword>
<comment type="similarity">
    <text evidence="3">Belongs to the CobD/CbiB family.</text>
</comment>
<sequence length="317" mass="35247">MEAFLHLVYANGSLLALWGALFFHLLIPIPHTAHPVTLWHQFAELLASKVNNQEHYKQAYLNGTLAWLLMIIPTIAVLYSIKTLVWQPVLFEMALLLLALDWRTQESLSKRLIESLSALDKQQARQSLAPYVNRETKTLSALGLGKASAETLIMGFGRNVIGVLFWYGVLGGIGAFTYRLLAELARAWSPSRQQYAPFGLPIIRVVAVLDFIPMRLFSLLILIGSNMRHIWSRAAQQTKSWPLPGPAWLLCIIGNKLELALGGPAIYGTQKTLRSKIGGRIAPAAIHLSQLQSLLAWRTCAWIMLQSLITAAVLHGI</sequence>
<evidence type="ECO:0000256" key="6">
    <source>
        <dbReference type="ARBA" id="ARBA00022692"/>
    </source>
</evidence>
<evidence type="ECO:0000313" key="10">
    <source>
        <dbReference type="EMBL" id="MFC3024331.1"/>
    </source>
</evidence>
<organism evidence="10 11">
    <name type="scientific">Vibrio zhugei</name>
    <dbReference type="NCBI Taxonomy" id="2479546"/>
    <lineage>
        <taxon>Bacteria</taxon>
        <taxon>Pseudomonadati</taxon>
        <taxon>Pseudomonadota</taxon>
        <taxon>Gammaproteobacteria</taxon>
        <taxon>Vibrionales</taxon>
        <taxon>Vibrionaceae</taxon>
        <taxon>Vibrio</taxon>
    </lineage>
</organism>
<keyword evidence="8 9" id="KW-0472">Membrane</keyword>
<evidence type="ECO:0000256" key="8">
    <source>
        <dbReference type="ARBA" id="ARBA00023136"/>
    </source>
</evidence>
<comment type="pathway">
    <text evidence="2">Cofactor biosynthesis; adenosylcobalamin biosynthesis.</text>
</comment>
<keyword evidence="5" id="KW-0169">Cobalamin biosynthesis</keyword>
<feature type="transmembrane region" description="Helical" evidence="9">
    <location>
        <begin position="201"/>
        <end position="223"/>
    </location>
</feature>
<dbReference type="Pfam" id="PF03186">
    <property type="entry name" value="CobD_Cbib"/>
    <property type="match status" value="1"/>
</dbReference>
<dbReference type="Proteomes" id="UP001595384">
    <property type="component" value="Unassembled WGS sequence"/>
</dbReference>
<name>A0ABV7C8I5_9VIBR</name>
<proteinExistence type="inferred from homology"/>
<evidence type="ECO:0000256" key="9">
    <source>
        <dbReference type="SAM" id="Phobius"/>
    </source>
</evidence>
<protein>
    <submittedName>
        <fullName evidence="10">Cobalamin biosynthesis family protein</fullName>
    </submittedName>
</protein>
<evidence type="ECO:0000256" key="3">
    <source>
        <dbReference type="ARBA" id="ARBA00006263"/>
    </source>
</evidence>
<dbReference type="EMBL" id="JBHRSE010000066">
    <property type="protein sequence ID" value="MFC3024331.1"/>
    <property type="molecule type" value="Genomic_DNA"/>
</dbReference>
<keyword evidence="7 9" id="KW-1133">Transmembrane helix</keyword>
<evidence type="ECO:0000256" key="4">
    <source>
        <dbReference type="ARBA" id="ARBA00022475"/>
    </source>
</evidence>
<evidence type="ECO:0000256" key="2">
    <source>
        <dbReference type="ARBA" id="ARBA00004953"/>
    </source>
</evidence>
<gene>
    <name evidence="10" type="ORF">ACFODT_10895</name>
</gene>
<reference evidence="11" key="1">
    <citation type="journal article" date="2019" name="Int. J. Syst. Evol. Microbiol.">
        <title>The Global Catalogue of Microorganisms (GCM) 10K type strain sequencing project: providing services to taxonomists for standard genome sequencing and annotation.</title>
        <authorList>
            <consortium name="The Broad Institute Genomics Platform"/>
            <consortium name="The Broad Institute Genome Sequencing Center for Infectious Disease"/>
            <person name="Wu L."/>
            <person name="Ma J."/>
        </authorList>
    </citation>
    <scope>NUCLEOTIDE SEQUENCE [LARGE SCALE GENOMIC DNA]</scope>
    <source>
        <strain evidence="11">KCTC 62784</strain>
    </source>
</reference>
<dbReference type="RefSeq" id="WP_123015437.1">
    <property type="nucleotide sequence ID" value="NZ_AP024911.1"/>
</dbReference>
<evidence type="ECO:0000256" key="7">
    <source>
        <dbReference type="ARBA" id="ARBA00022989"/>
    </source>
</evidence>
<dbReference type="InterPro" id="IPR004485">
    <property type="entry name" value="Cobalamin_biosynth_CobD/CbiB"/>
</dbReference>
<accession>A0ABV7C8I5</accession>
<keyword evidence="4" id="KW-1003">Cell membrane</keyword>
<feature type="transmembrane region" description="Helical" evidence="9">
    <location>
        <begin position="6"/>
        <end position="27"/>
    </location>
</feature>
<evidence type="ECO:0000313" key="11">
    <source>
        <dbReference type="Proteomes" id="UP001595384"/>
    </source>
</evidence>
<feature type="transmembrane region" description="Helical" evidence="9">
    <location>
        <begin position="59"/>
        <end position="79"/>
    </location>
</feature>